<feature type="domain" description="Class II aldolase/adducin N-terminal" evidence="3">
    <location>
        <begin position="9"/>
        <end position="184"/>
    </location>
</feature>
<dbReference type="GO" id="GO:0005829">
    <property type="term" value="C:cytosol"/>
    <property type="evidence" value="ECO:0007669"/>
    <property type="project" value="TreeGrafter"/>
</dbReference>
<dbReference type="AlphaFoldDB" id="A0A420W8F6"/>
<dbReference type="OrthoDB" id="9805559at2"/>
<dbReference type="GO" id="GO:0016832">
    <property type="term" value="F:aldehyde-lyase activity"/>
    <property type="evidence" value="ECO:0007669"/>
    <property type="project" value="TreeGrafter"/>
</dbReference>
<dbReference type="PANTHER" id="PTHR22789">
    <property type="entry name" value="FUCULOSE PHOSPHATE ALDOLASE"/>
    <property type="match status" value="1"/>
</dbReference>
<comment type="caution">
    <text evidence="4">The sequence shown here is derived from an EMBL/GenBank/DDBJ whole genome shotgun (WGS) entry which is preliminary data.</text>
</comment>
<dbReference type="Pfam" id="PF00596">
    <property type="entry name" value="Aldolase_II"/>
    <property type="match status" value="1"/>
</dbReference>
<evidence type="ECO:0000313" key="5">
    <source>
        <dbReference type="Proteomes" id="UP000280881"/>
    </source>
</evidence>
<dbReference type="GO" id="GO:0019323">
    <property type="term" value="P:pentose catabolic process"/>
    <property type="evidence" value="ECO:0007669"/>
    <property type="project" value="TreeGrafter"/>
</dbReference>
<keyword evidence="1" id="KW-0479">Metal-binding</keyword>
<dbReference type="InterPro" id="IPR036409">
    <property type="entry name" value="Aldolase_II/adducin_N_sf"/>
</dbReference>
<evidence type="ECO:0000313" key="4">
    <source>
        <dbReference type="EMBL" id="RKQ63601.1"/>
    </source>
</evidence>
<dbReference type="InterPro" id="IPR001303">
    <property type="entry name" value="Aldolase_II/adducin_N"/>
</dbReference>
<reference evidence="4 5" key="1">
    <citation type="submission" date="2018-10" db="EMBL/GenBank/DDBJ databases">
        <title>Genomic Encyclopedia of Type Strains, Phase IV (KMG-IV): sequencing the most valuable type-strain genomes for metagenomic binning, comparative biology and taxonomic classification.</title>
        <authorList>
            <person name="Goeker M."/>
        </authorList>
    </citation>
    <scope>NUCLEOTIDE SEQUENCE [LARGE SCALE GENOMIC DNA]</scope>
    <source>
        <strain evidence="4 5">DSM 15521</strain>
    </source>
</reference>
<dbReference type="Gene3D" id="3.40.225.10">
    <property type="entry name" value="Class II aldolase/adducin N-terminal domain"/>
    <property type="match status" value="1"/>
</dbReference>
<dbReference type="InterPro" id="IPR050197">
    <property type="entry name" value="Aldolase_class_II_sugar_metab"/>
</dbReference>
<proteinExistence type="predicted"/>
<protein>
    <submittedName>
        <fullName evidence="4">L-fuculose-phosphate aldolase</fullName>
    </submittedName>
</protein>
<gene>
    <name evidence="4" type="ORF">C7457_0475</name>
</gene>
<organism evidence="4 5">
    <name type="scientific">Thermovibrio guaymasensis</name>
    <dbReference type="NCBI Taxonomy" id="240167"/>
    <lineage>
        <taxon>Bacteria</taxon>
        <taxon>Pseudomonadati</taxon>
        <taxon>Aquificota</taxon>
        <taxon>Aquificia</taxon>
        <taxon>Desulfurobacteriales</taxon>
        <taxon>Desulfurobacteriaceae</taxon>
        <taxon>Thermovibrio</taxon>
    </lineage>
</organism>
<evidence type="ECO:0000256" key="2">
    <source>
        <dbReference type="ARBA" id="ARBA00023239"/>
    </source>
</evidence>
<keyword evidence="2" id="KW-0456">Lyase</keyword>
<name>A0A420W8F6_9BACT</name>
<keyword evidence="5" id="KW-1185">Reference proteome</keyword>
<dbReference type="RefSeq" id="WP_121169841.1">
    <property type="nucleotide sequence ID" value="NZ_RBIE01000001.1"/>
</dbReference>
<dbReference type="SMART" id="SM01007">
    <property type="entry name" value="Aldolase_II"/>
    <property type="match status" value="1"/>
</dbReference>
<accession>A0A420W8F6</accession>
<evidence type="ECO:0000259" key="3">
    <source>
        <dbReference type="SMART" id="SM01007"/>
    </source>
</evidence>
<dbReference type="SUPFAM" id="SSF53639">
    <property type="entry name" value="AraD/HMP-PK domain-like"/>
    <property type="match status" value="1"/>
</dbReference>
<evidence type="ECO:0000256" key="1">
    <source>
        <dbReference type="ARBA" id="ARBA00022723"/>
    </source>
</evidence>
<dbReference type="PANTHER" id="PTHR22789:SF0">
    <property type="entry name" value="3-OXO-TETRONATE 4-PHOSPHATE DECARBOXYLASE-RELATED"/>
    <property type="match status" value="1"/>
</dbReference>
<sequence length="190" mass="21063">MLPFLNERLELIEVAKLTFQLGLTDSHGGNLSCRAGDFIIIKRSGKSLGRLQPEDFVVTTINENPSLDRFASVELKVHRAIYKNLTGVKAVLHAHSPYTVACSLKFNEIEPLDSESKLLLGDKIPVLKAKEVVSSEEVAERLPGLLRKCPVAVVYSHGPFAVGRNIEEALKYLSALENSCKILTFYSQLR</sequence>
<dbReference type="EMBL" id="RBIE01000001">
    <property type="protein sequence ID" value="RKQ63601.1"/>
    <property type="molecule type" value="Genomic_DNA"/>
</dbReference>
<dbReference type="GO" id="GO:0046872">
    <property type="term" value="F:metal ion binding"/>
    <property type="evidence" value="ECO:0007669"/>
    <property type="project" value="UniProtKB-KW"/>
</dbReference>
<dbReference type="Proteomes" id="UP000280881">
    <property type="component" value="Unassembled WGS sequence"/>
</dbReference>